<evidence type="ECO:0000256" key="11">
    <source>
        <dbReference type="ARBA" id="ARBA00047561"/>
    </source>
</evidence>
<dbReference type="PANTHER" id="PTHR45790">
    <property type="entry name" value="SIROHEME SYNTHASE-RELATED"/>
    <property type="match status" value="1"/>
</dbReference>
<dbReference type="Pfam" id="PF00590">
    <property type="entry name" value="TP_methylase"/>
    <property type="match status" value="1"/>
</dbReference>
<dbReference type="GO" id="GO:0004851">
    <property type="term" value="F:uroporphyrin-III C-methyltransferase activity"/>
    <property type="evidence" value="ECO:0007669"/>
    <property type="project" value="UniProtKB-EC"/>
</dbReference>
<dbReference type="OrthoDB" id="9815856at2"/>
<feature type="active site" description="Proton donor" evidence="12">
    <location>
        <position position="220"/>
    </location>
</feature>
<dbReference type="AlphaFoldDB" id="A0A839RQI5"/>
<dbReference type="Gene3D" id="3.30.950.10">
    <property type="entry name" value="Methyltransferase, Cobalt-precorrin-4 Transmethylase, Domain 2"/>
    <property type="match status" value="1"/>
</dbReference>
<dbReference type="PIRSF" id="PIRSF036426">
    <property type="entry name" value="Sirohaem_synth"/>
    <property type="match status" value="1"/>
</dbReference>
<organism evidence="14 15">
    <name type="scientific">Hoyosella altamirensis</name>
    <dbReference type="NCBI Taxonomy" id="616997"/>
    <lineage>
        <taxon>Bacteria</taxon>
        <taxon>Bacillati</taxon>
        <taxon>Actinomycetota</taxon>
        <taxon>Actinomycetes</taxon>
        <taxon>Mycobacteriales</taxon>
        <taxon>Hoyosellaceae</taxon>
        <taxon>Hoyosella</taxon>
    </lineage>
</organism>
<proteinExistence type="predicted"/>
<dbReference type="GO" id="GO:0019354">
    <property type="term" value="P:siroheme biosynthetic process"/>
    <property type="evidence" value="ECO:0007669"/>
    <property type="project" value="UniProtKB-UniPathway"/>
</dbReference>
<dbReference type="EC" id="1.3.1.76" evidence="14"/>
<dbReference type="Pfam" id="PF13241">
    <property type="entry name" value="NAD_binding_7"/>
    <property type="match status" value="1"/>
</dbReference>
<dbReference type="GO" id="GO:0051287">
    <property type="term" value="F:NAD binding"/>
    <property type="evidence" value="ECO:0007669"/>
    <property type="project" value="InterPro"/>
</dbReference>
<keyword evidence="8 14" id="KW-0456">Lyase</keyword>
<dbReference type="FunFam" id="3.30.950.10:FF:000001">
    <property type="entry name" value="Siroheme synthase"/>
    <property type="match status" value="1"/>
</dbReference>
<protein>
    <submittedName>
        <fullName evidence="14">Uroporphyrin-III C-methyltransferase/precorrin-2 dehydrogenase/sirohydrochlorin ferrochelatase</fullName>
        <ecNumber evidence="14">1.3.1.76</ecNumber>
        <ecNumber evidence="14">2.1.1.107</ecNumber>
        <ecNumber evidence="14">4.99.1.4</ecNumber>
    </submittedName>
</protein>
<evidence type="ECO:0000313" key="14">
    <source>
        <dbReference type="EMBL" id="MBB3038579.1"/>
    </source>
</evidence>
<dbReference type="RefSeq" id="WP_064440498.1">
    <property type="nucleotide sequence ID" value="NZ_BDDI01000008.1"/>
</dbReference>
<dbReference type="InterPro" id="IPR006367">
    <property type="entry name" value="Sirohaem_synthase_N"/>
</dbReference>
<dbReference type="Gene3D" id="3.40.50.720">
    <property type="entry name" value="NAD(P)-binding Rossmann-like Domain"/>
    <property type="match status" value="1"/>
</dbReference>
<dbReference type="UniPathway" id="UPA00262">
    <property type="reaction ID" value="UER00222"/>
</dbReference>
<keyword evidence="2" id="KW-0169">Cobalamin biosynthesis</keyword>
<evidence type="ECO:0000256" key="12">
    <source>
        <dbReference type="PIRSR" id="PIRSR036426-1"/>
    </source>
</evidence>
<dbReference type="GO" id="GO:0051266">
    <property type="term" value="F:sirohydrochlorin ferrochelatase activity"/>
    <property type="evidence" value="ECO:0007669"/>
    <property type="project" value="UniProtKB-EC"/>
</dbReference>
<evidence type="ECO:0000256" key="1">
    <source>
        <dbReference type="ARBA" id="ARBA00005010"/>
    </source>
</evidence>
<comment type="catalytic activity">
    <reaction evidence="11">
        <text>precorrin-2 + NAD(+) = sirohydrochlorin + NADH + 2 H(+)</text>
        <dbReference type="Rhea" id="RHEA:15613"/>
        <dbReference type="ChEBI" id="CHEBI:15378"/>
        <dbReference type="ChEBI" id="CHEBI:57540"/>
        <dbReference type="ChEBI" id="CHEBI:57945"/>
        <dbReference type="ChEBI" id="CHEBI:58351"/>
        <dbReference type="ChEBI" id="CHEBI:58827"/>
        <dbReference type="EC" id="1.3.1.76"/>
    </reaction>
</comment>
<feature type="active site" description="Proton acceptor" evidence="12">
    <location>
        <position position="198"/>
    </location>
</feature>
<dbReference type="EC" id="2.1.1.107" evidence="14"/>
<sequence length="416" mass="42950">MAGDNPVYLAGLALAGRRVVVVGGGSVAQRRVPLLVSVGAEVEVITREATAAVEGMAASGHITLTLRDYAPGDLADAWYAIASTNDPAVNAAIVAEAEGLRIFCVRADNAREGTAVTPASMSYEGLNVGVVAGGDHRRSASIRSAILEALQSGVVDDHPEDDARRSGVALVGGGPGDPDLITVRGRRLLAQADVVVADRLAPPELLAELGPHVEVIDASKIPYGRAMAQEAINDTLISRARAGKFVVRLKGGDPYVFGRGYEELLACAEAGISVTVVPGITSAIAVPAAAGVPVTHRGVSHEFVVVSGHVPPGHPQSLVDWAALGRMKGTIVLLMGVERIDQFATALIAGGRDETTPVTVIQEGTTRTQRVAHSLLGSVAETVKKEEIRPPAIIVIGPVAGLALNLAETNHGSVND</sequence>
<evidence type="ECO:0000256" key="6">
    <source>
        <dbReference type="ARBA" id="ARBA00023002"/>
    </source>
</evidence>
<dbReference type="GO" id="GO:0043115">
    <property type="term" value="F:precorrin-2 dehydrogenase activity"/>
    <property type="evidence" value="ECO:0007669"/>
    <property type="project" value="UniProtKB-EC"/>
</dbReference>
<name>A0A839RQI5_9ACTN</name>
<evidence type="ECO:0000256" key="10">
    <source>
        <dbReference type="ARBA" id="ARBA00023268"/>
    </source>
</evidence>
<evidence type="ECO:0000256" key="9">
    <source>
        <dbReference type="ARBA" id="ARBA00023244"/>
    </source>
</evidence>
<keyword evidence="10" id="KW-0511">Multifunctional enzyme</keyword>
<dbReference type="SUPFAM" id="SSF53790">
    <property type="entry name" value="Tetrapyrrole methylase"/>
    <property type="match status" value="1"/>
</dbReference>
<dbReference type="NCBIfam" id="TIGR01470">
    <property type="entry name" value="cysG_Nterm"/>
    <property type="match status" value="1"/>
</dbReference>
<keyword evidence="9" id="KW-0627">Porphyrin biosynthesis</keyword>
<accession>A0A839RQI5</accession>
<gene>
    <name evidence="14" type="ORF">FHU29_003048</name>
</gene>
<dbReference type="InterPro" id="IPR035996">
    <property type="entry name" value="4pyrrol_Methylase_sf"/>
</dbReference>
<dbReference type="GO" id="GO:0009236">
    <property type="term" value="P:cobalamin biosynthetic process"/>
    <property type="evidence" value="ECO:0007669"/>
    <property type="project" value="UniProtKB-KW"/>
</dbReference>
<dbReference type="PANTHER" id="PTHR45790:SF3">
    <property type="entry name" value="S-ADENOSYL-L-METHIONINE-DEPENDENT UROPORPHYRINOGEN III METHYLTRANSFERASE, CHLOROPLASTIC"/>
    <property type="match status" value="1"/>
</dbReference>
<keyword evidence="4 14" id="KW-0808">Transferase</keyword>
<dbReference type="EMBL" id="JACHWS010000003">
    <property type="protein sequence ID" value="MBB3038579.1"/>
    <property type="molecule type" value="Genomic_DNA"/>
</dbReference>
<feature type="domain" description="Tetrapyrrole methylase" evidence="13">
    <location>
        <begin position="168"/>
        <end position="379"/>
    </location>
</feature>
<keyword evidence="6 14" id="KW-0560">Oxidoreductase</keyword>
<evidence type="ECO:0000256" key="4">
    <source>
        <dbReference type="ARBA" id="ARBA00022679"/>
    </source>
</evidence>
<keyword evidence="15" id="KW-1185">Reference proteome</keyword>
<keyword evidence="7" id="KW-0520">NAD</keyword>
<dbReference type="InterPro" id="IPR000878">
    <property type="entry name" value="4pyrrol_Mease"/>
</dbReference>
<dbReference type="SUPFAM" id="SSF51735">
    <property type="entry name" value="NAD(P)-binding Rossmann-fold domains"/>
    <property type="match status" value="1"/>
</dbReference>
<dbReference type="InterPro" id="IPR006366">
    <property type="entry name" value="CobA/CysG_C"/>
</dbReference>
<dbReference type="InterPro" id="IPR012409">
    <property type="entry name" value="Sirohaem_synth"/>
</dbReference>
<evidence type="ECO:0000256" key="7">
    <source>
        <dbReference type="ARBA" id="ARBA00023027"/>
    </source>
</evidence>
<keyword evidence="5" id="KW-0949">S-adenosyl-L-methionine</keyword>
<dbReference type="NCBIfam" id="TIGR01469">
    <property type="entry name" value="cobA_cysG_Cterm"/>
    <property type="match status" value="1"/>
</dbReference>
<reference evidence="14 15" key="1">
    <citation type="submission" date="2020-08" db="EMBL/GenBank/DDBJ databases">
        <title>Sequencing the genomes of 1000 actinobacteria strains.</title>
        <authorList>
            <person name="Klenk H.-P."/>
        </authorList>
    </citation>
    <scope>NUCLEOTIDE SEQUENCE [LARGE SCALE GENOMIC DNA]</scope>
    <source>
        <strain evidence="14 15">DSM 45258</strain>
    </source>
</reference>
<evidence type="ECO:0000259" key="13">
    <source>
        <dbReference type="Pfam" id="PF00590"/>
    </source>
</evidence>
<comment type="pathway">
    <text evidence="1">Porphyrin-containing compound metabolism; siroheme biosynthesis; sirohydrochlorin from precorrin-2: step 1/1.</text>
</comment>
<evidence type="ECO:0000256" key="3">
    <source>
        <dbReference type="ARBA" id="ARBA00022603"/>
    </source>
</evidence>
<dbReference type="InterPro" id="IPR050161">
    <property type="entry name" value="Siro_Cobalamin_biosynth"/>
</dbReference>
<dbReference type="EC" id="4.99.1.4" evidence="14"/>
<dbReference type="Gene3D" id="3.40.1010.10">
    <property type="entry name" value="Cobalt-precorrin-4 Transmethylase, Domain 1"/>
    <property type="match status" value="1"/>
</dbReference>
<keyword evidence="3 14" id="KW-0489">Methyltransferase</keyword>
<dbReference type="FunFam" id="3.40.1010.10:FF:000003">
    <property type="entry name" value="Putative Uroporphyrinogen-III C-methyltransferase"/>
    <property type="match status" value="1"/>
</dbReference>
<dbReference type="Proteomes" id="UP000567922">
    <property type="component" value="Unassembled WGS sequence"/>
</dbReference>
<evidence type="ECO:0000256" key="2">
    <source>
        <dbReference type="ARBA" id="ARBA00022573"/>
    </source>
</evidence>
<dbReference type="InterPro" id="IPR036291">
    <property type="entry name" value="NAD(P)-bd_dom_sf"/>
</dbReference>
<dbReference type="NCBIfam" id="NF004790">
    <property type="entry name" value="PRK06136.1"/>
    <property type="match status" value="1"/>
</dbReference>
<dbReference type="InterPro" id="IPR014776">
    <property type="entry name" value="4pyrrole_Mease_sub2"/>
</dbReference>
<dbReference type="InterPro" id="IPR014777">
    <property type="entry name" value="4pyrrole_Mease_sub1"/>
</dbReference>
<evidence type="ECO:0000256" key="5">
    <source>
        <dbReference type="ARBA" id="ARBA00022691"/>
    </source>
</evidence>
<dbReference type="CDD" id="cd11642">
    <property type="entry name" value="SUMT"/>
    <property type="match status" value="1"/>
</dbReference>
<evidence type="ECO:0000256" key="8">
    <source>
        <dbReference type="ARBA" id="ARBA00023239"/>
    </source>
</evidence>
<evidence type="ECO:0000313" key="15">
    <source>
        <dbReference type="Proteomes" id="UP000567922"/>
    </source>
</evidence>
<comment type="caution">
    <text evidence="14">The sequence shown here is derived from an EMBL/GenBank/DDBJ whole genome shotgun (WGS) entry which is preliminary data.</text>
</comment>
<dbReference type="GO" id="GO:0032259">
    <property type="term" value="P:methylation"/>
    <property type="evidence" value="ECO:0007669"/>
    <property type="project" value="UniProtKB-KW"/>
</dbReference>